<feature type="compositionally biased region" description="Basic and acidic residues" evidence="1">
    <location>
        <begin position="227"/>
        <end position="238"/>
    </location>
</feature>
<protein>
    <submittedName>
        <fullName evidence="2">Uncharacterized protein</fullName>
    </submittedName>
</protein>
<accession>A0A7J6FSJ4</accession>
<evidence type="ECO:0000313" key="2">
    <source>
        <dbReference type="EMBL" id="KAF4373537.1"/>
    </source>
</evidence>
<name>A0A7J6FSJ4_CANSA</name>
<evidence type="ECO:0000256" key="1">
    <source>
        <dbReference type="SAM" id="MobiDB-lite"/>
    </source>
</evidence>
<organism evidence="2 3">
    <name type="scientific">Cannabis sativa</name>
    <name type="common">Hemp</name>
    <name type="synonym">Marijuana</name>
    <dbReference type="NCBI Taxonomy" id="3483"/>
    <lineage>
        <taxon>Eukaryota</taxon>
        <taxon>Viridiplantae</taxon>
        <taxon>Streptophyta</taxon>
        <taxon>Embryophyta</taxon>
        <taxon>Tracheophyta</taxon>
        <taxon>Spermatophyta</taxon>
        <taxon>Magnoliopsida</taxon>
        <taxon>eudicotyledons</taxon>
        <taxon>Gunneridae</taxon>
        <taxon>Pentapetalae</taxon>
        <taxon>rosids</taxon>
        <taxon>fabids</taxon>
        <taxon>Rosales</taxon>
        <taxon>Cannabaceae</taxon>
        <taxon>Cannabis</taxon>
    </lineage>
</organism>
<evidence type="ECO:0000313" key="3">
    <source>
        <dbReference type="Proteomes" id="UP000525078"/>
    </source>
</evidence>
<reference evidence="2 3" key="1">
    <citation type="journal article" date="2020" name="bioRxiv">
        <title>Sequence and annotation of 42 cannabis genomes reveals extensive copy number variation in cannabinoid synthesis and pathogen resistance genes.</title>
        <authorList>
            <person name="Mckernan K.J."/>
            <person name="Helbert Y."/>
            <person name="Kane L.T."/>
            <person name="Ebling H."/>
            <person name="Zhang L."/>
            <person name="Liu B."/>
            <person name="Eaton Z."/>
            <person name="Mclaughlin S."/>
            <person name="Kingan S."/>
            <person name="Baybayan P."/>
            <person name="Concepcion G."/>
            <person name="Jordan M."/>
            <person name="Riva A."/>
            <person name="Barbazuk W."/>
            <person name="Harkins T."/>
        </authorList>
    </citation>
    <scope>NUCLEOTIDE SEQUENCE [LARGE SCALE GENOMIC DNA]</scope>
    <source>
        <strain evidence="3">cv. Jamaican Lion 4</strain>
        <tissue evidence="2">Leaf</tissue>
    </source>
</reference>
<dbReference type="Proteomes" id="UP000525078">
    <property type="component" value="Unassembled WGS sequence"/>
</dbReference>
<sequence length="282" mass="30325">MISRTIPKIVYSNGRRTGKSYAVAASYSVSVNKSEKGDEIVSSKPTTRLHSKRKCIAERRAVLIVQELQSESKSSVAVDNVNQNGLGKKETKKAKEPSMRAKKLTKSNISVNLGVQDDIQTTSTNLVKIKNVVDKSIEAESSSLSSSSAEKTFPDTKGAVNIDGSSEFAAAQDSFLKGHGEINVSSCQKNVAIEDVQSKNSESVGVPSSVLQEGFGNVSGASSVNLENEKQNEDRAENDSPGFVEEGLQMMNTTKVLDASIENGDDNKQKSAVSDDLLQCQW</sequence>
<proteinExistence type="predicted"/>
<comment type="caution">
    <text evidence="2">The sequence shown here is derived from an EMBL/GenBank/DDBJ whole genome shotgun (WGS) entry which is preliminary data.</text>
</comment>
<dbReference type="AlphaFoldDB" id="A0A7J6FSJ4"/>
<gene>
    <name evidence="2" type="ORF">F8388_025231</name>
</gene>
<dbReference type="EMBL" id="JAATIP010000099">
    <property type="protein sequence ID" value="KAF4373537.1"/>
    <property type="molecule type" value="Genomic_DNA"/>
</dbReference>
<feature type="region of interest" description="Disordered" evidence="1">
    <location>
        <begin position="220"/>
        <end position="249"/>
    </location>
</feature>